<feature type="compositionally biased region" description="Low complexity" evidence="1">
    <location>
        <begin position="88"/>
        <end position="101"/>
    </location>
</feature>
<proteinExistence type="predicted"/>
<comment type="caution">
    <text evidence="2">The sequence shown here is derived from an EMBL/GenBank/DDBJ whole genome shotgun (WGS) entry which is preliminary data.</text>
</comment>
<reference evidence="2" key="1">
    <citation type="submission" date="2023-10" db="EMBL/GenBank/DDBJ databases">
        <authorList>
            <person name="Chen Y."/>
            <person name="Shah S."/>
            <person name="Dougan E. K."/>
            <person name="Thang M."/>
            <person name="Chan C."/>
        </authorList>
    </citation>
    <scope>NUCLEOTIDE SEQUENCE [LARGE SCALE GENOMIC DNA]</scope>
</reference>
<dbReference type="Proteomes" id="UP001189429">
    <property type="component" value="Unassembled WGS sequence"/>
</dbReference>
<dbReference type="EMBL" id="CAUYUJ010014114">
    <property type="protein sequence ID" value="CAK0837246.1"/>
    <property type="molecule type" value="Genomic_DNA"/>
</dbReference>
<evidence type="ECO:0000313" key="2">
    <source>
        <dbReference type="EMBL" id="CAK0837246.1"/>
    </source>
</evidence>
<organism evidence="2 3">
    <name type="scientific">Prorocentrum cordatum</name>
    <dbReference type="NCBI Taxonomy" id="2364126"/>
    <lineage>
        <taxon>Eukaryota</taxon>
        <taxon>Sar</taxon>
        <taxon>Alveolata</taxon>
        <taxon>Dinophyceae</taxon>
        <taxon>Prorocentrales</taxon>
        <taxon>Prorocentraceae</taxon>
        <taxon>Prorocentrum</taxon>
    </lineage>
</organism>
<name>A0ABN9SXQ3_9DINO</name>
<sequence>MANCAAPHRVHLQSWPALEGQFGEMIFSPVAQSLEELARCPDDAQADTVAQGMQALITRLDLDFLGPHYTRVLLRHMGCVDPASFAAEEGRASAAGEPAGAPRDEEE</sequence>
<feature type="region of interest" description="Disordered" evidence="1">
    <location>
        <begin position="88"/>
        <end position="107"/>
    </location>
</feature>
<evidence type="ECO:0000256" key="1">
    <source>
        <dbReference type="SAM" id="MobiDB-lite"/>
    </source>
</evidence>
<gene>
    <name evidence="2" type="ORF">PCOR1329_LOCUS33501</name>
</gene>
<keyword evidence="3" id="KW-1185">Reference proteome</keyword>
<feature type="non-terminal residue" evidence="2">
    <location>
        <position position="107"/>
    </location>
</feature>
<protein>
    <submittedName>
        <fullName evidence="2">Uncharacterized protein</fullName>
    </submittedName>
</protein>
<evidence type="ECO:0000313" key="3">
    <source>
        <dbReference type="Proteomes" id="UP001189429"/>
    </source>
</evidence>
<accession>A0ABN9SXQ3</accession>